<name>A0A542Y4T8_9MICO</name>
<keyword evidence="3" id="KW-1185">Reference proteome</keyword>
<feature type="transmembrane region" description="Helical" evidence="1">
    <location>
        <begin position="51"/>
        <end position="73"/>
    </location>
</feature>
<evidence type="ECO:0000256" key="1">
    <source>
        <dbReference type="SAM" id="Phobius"/>
    </source>
</evidence>
<gene>
    <name evidence="2" type="ORF">FB468_1096</name>
</gene>
<dbReference type="Proteomes" id="UP000319094">
    <property type="component" value="Unassembled WGS sequence"/>
</dbReference>
<comment type="caution">
    <text evidence="2">The sequence shown here is derived from an EMBL/GenBank/DDBJ whole genome shotgun (WGS) entry which is preliminary data.</text>
</comment>
<keyword evidence="1" id="KW-0812">Transmembrane</keyword>
<keyword evidence="1" id="KW-0472">Membrane</keyword>
<keyword evidence="1" id="KW-1133">Transmembrane helix</keyword>
<reference evidence="2 3" key="1">
    <citation type="submission" date="2019-06" db="EMBL/GenBank/DDBJ databases">
        <title>Sequencing the genomes of 1000 actinobacteria strains.</title>
        <authorList>
            <person name="Klenk H.-P."/>
        </authorList>
    </citation>
    <scope>NUCLEOTIDE SEQUENCE [LARGE SCALE GENOMIC DNA]</scope>
    <source>
        <strain evidence="2 3">DSM 8803</strain>
    </source>
</reference>
<accession>A0A542Y4T8</accession>
<dbReference type="EMBL" id="VFON01000001">
    <property type="protein sequence ID" value="TQL43081.1"/>
    <property type="molecule type" value="Genomic_DNA"/>
</dbReference>
<dbReference type="AlphaFoldDB" id="A0A542Y4T8"/>
<evidence type="ECO:0000313" key="2">
    <source>
        <dbReference type="EMBL" id="TQL43081.1"/>
    </source>
</evidence>
<feature type="transmembrane region" description="Helical" evidence="1">
    <location>
        <begin position="21"/>
        <end position="39"/>
    </location>
</feature>
<protein>
    <submittedName>
        <fullName evidence="2">Uncharacterized protein</fullName>
    </submittedName>
</protein>
<organism evidence="2 3">
    <name type="scientific">Leucobacter komagatae</name>
    <dbReference type="NCBI Taxonomy" id="55969"/>
    <lineage>
        <taxon>Bacteria</taxon>
        <taxon>Bacillati</taxon>
        <taxon>Actinomycetota</taxon>
        <taxon>Actinomycetes</taxon>
        <taxon>Micrococcales</taxon>
        <taxon>Microbacteriaceae</taxon>
        <taxon>Leucobacter</taxon>
    </lineage>
</organism>
<proteinExistence type="predicted"/>
<sequence>MPTSTTPQPAGSIWKQRIWRFTVGGTAVLSTIRLVIGAVEAPEGTQLRYSLFGLLGGFTGIELGFLVSFIFWVPGRLRLRHLMAASPRAPVAHVAGLAEDGNDVLTKLGASYSFTRPSHAFISFGATPQGLHVYRRFGQSIAFFPAGNVDEIRLEQRTLASGPDREVMSFNIRDATGVSHRLSFTIFCAAKLFAIGYSRKYMEALLTRFRETLDVKDGA</sequence>
<evidence type="ECO:0000313" key="3">
    <source>
        <dbReference type="Proteomes" id="UP000319094"/>
    </source>
</evidence>